<keyword evidence="4" id="KW-0029">Amino-acid transport</keyword>
<accession>A0A0L0N0B3</accession>
<evidence type="ECO:0000256" key="6">
    <source>
        <dbReference type="ARBA" id="ARBA00023136"/>
    </source>
</evidence>
<feature type="transmembrane region" description="Helical" evidence="8">
    <location>
        <begin position="427"/>
        <end position="452"/>
    </location>
</feature>
<evidence type="ECO:0000256" key="1">
    <source>
        <dbReference type="ARBA" id="ARBA00004141"/>
    </source>
</evidence>
<dbReference type="Gene3D" id="1.20.1740.10">
    <property type="entry name" value="Amino acid/polyamine transporter I"/>
    <property type="match status" value="1"/>
</dbReference>
<dbReference type="InterPro" id="IPR050524">
    <property type="entry name" value="APC_YAT"/>
</dbReference>
<dbReference type="OrthoDB" id="3900342at2759"/>
<sequence length="638" mass="70048">VSLSAAGHRNSETADEHTGALLGRRWPEFWRLFTYTDVAWSWSLLGRRERNCRRPRCASPTPPQFELSCGRSPSTRSVSTSIARAFGVAVASTSTFKMAQRRHSPDDGSPNAEHKAFTKDVEASATVHPDHIAEGVLFAESDKLKRALSARQVQMIAIGGTIGTGLFLGTGKSLATGGPASMLICYAIVGGIVFVTMLCLGEMAAFIPVAGSFCTYVGRFVDDAFGFALTWNYWFNDAVSTASDLVALQLILKYWTTNFPGWALSLIFWFVLIAANIITVRAYGEVEYWLSLLKVITIVVFIFMGIVVNVGGNQDGHYIGGENWHIPGAPFVGGIGGFASVFVTASFAYGGTESIAITAGETKDPAKNMPRVVKNVFWRILLFYILSVLLIGLNVPYTYPDLNSKQTSTSPFTIVFQMTGAKAAGSVVNAVILTSVLSAGNHALFAGARLLYTLGMEGHAPRFFAKLNRNQVPWVAVLATSLIAGLCFGSSFIGAGQLWNWLQNLVGVSNQLTWISIGIASIRFRSALERQGKTHLLPFRNWTYPAGPWIAVILSSFLVLVQGWSCFSPEFDAVSFVSFYIELPVMLIMFLAWKYIKKTKFVRLEEMDLETDVYTSDEESVEEKGWRSKVKNAVTWIF</sequence>
<name>A0A0L0N0B3_TOLOC</name>
<evidence type="ECO:0000256" key="3">
    <source>
        <dbReference type="ARBA" id="ARBA00022692"/>
    </source>
</evidence>
<evidence type="ECO:0000256" key="8">
    <source>
        <dbReference type="SAM" id="Phobius"/>
    </source>
</evidence>
<feature type="transmembrane region" description="Helical" evidence="8">
    <location>
        <begin position="376"/>
        <end position="397"/>
    </location>
</feature>
<protein>
    <submittedName>
        <fullName evidence="10">Putative amino-acid permease PB1C11.02</fullName>
    </submittedName>
</protein>
<dbReference type="EMBL" id="LFRF01000036">
    <property type="protein sequence ID" value="KND87474.1"/>
    <property type="molecule type" value="Genomic_DNA"/>
</dbReference>
<dbReference type="Pfam" id="PF00324">
    <property type="entry name" value="AA_permease"/>
    <property type="match status" value="1"/>
</dbReference>
<dbReference type="PANTHER" id="PTHR43341">
    <property type="entry name" value="AMINO ACID PERMEASE"/>
    <property type="match status" value="1"/>
</dbReference>
<evidence type="ECO:0000256" key="4">
    <source>
        <dbReference type="ARBA" id="ARBA00022970"/>
    </source>
</evidence>
<feature type="domain" description="Amino acid permease/ SLC12A" evidence="9">
    <location>
        <begin position="153"/>
        <end position="603"/>
    </location>
</feature>
<feature type="transmembrane region" description="Helical" evidence="8">
    <location>
        <begin position="183"/>
        <end position="207"/>
    </location>
</feature>
<keyword evidence="11" id="KW-1185">Reference proteome</keyword>
<dbReference type="AlphaFoldDB" id="A0A0L0N0B3"/>
<feature type="transmembrane region" description="Helical" evidence="8">
    <location>
        <begin position="153"/>
        <end position="171"/>
    </location>
</feature>
<dbReference type="InterPro" id="IPR004840">
    <property type="entry name" value="Amino_acid_permease_CS"/>
</dbReference>
<feature type="non-terminal residue" evidence="10">
    <location>
        <position position="1"/>
    </location>
</feature>
<feature type="transmembrane region" description="Helical" evidence="8">
    <location>
        <begin position="259"/>
        <end position="280"/>
    </location>
</feature>
<organism evidence="10 11">
    <name type="scientific">Tolypocladium ophioglossoides (strain CBS 100239)</name>
    <name type="common">Snaketongue truffleclub</name>
    <name type="synonym">Elaphocordyceps ophioglossoides</name>
    <dbReference type="NCBI Taxonomy" id="1163406"/>
    <lineage>
        <taxon>Eukaryota</taxon>
        <taxon>Fungi</taxon>
        <taxon>Dikarya</taxon>
        <taxon>Ascomycota</taxon>
        <taxon>Pezizomycotina</taxon>
        <taxon>Sordariomycetes</taxon>
        <taxon>Hypocreomycetidae</taxon>
        <taxon>Hypocreales</taxon>
        <taxon>Ophiocordycipitaceae</taxon>
        <taxon>Tolypocladium</taxon>
    </lineage>
</organism>
<evidence type="ECO:0000256" key="7">
    <source>
        <dbReference type="SAM" id="MobiDB-lite"/>
    </source>
</evidence>
<dbReference type="STRING" id="1163406.A0A0L0N0B3"/>
<feature type="transmembrane region" description="Helical" evidence="8">
    <location>
        <begin position="542"/>
        <end position="561"/>
    </location>
</feature>
<dbReference type="PROSITE" id="PS00218">
    <property type="entry name" value="AMINO_ACID_PERMEASE_1"/>
    <property type="match status" value="1"/>
</dbReference>
<feature type="transmembrane region" description="Helical" evidence="8">
    <location>
        <begin position="292"/>
        <end position="311"/>
    </location>
</feature>
<feature type="transmembrane region" description="Helical" evidence="8">
    <location>
        <begin position="472"/>
        <end position="495"/>
    </location>
</feature>
<keyword evidence="5 8" id="KW-1133">Transmembrane helix</keyword>
<proteinExistence type="predicted"/>
<evidence type="ECO:0000256" key="5">
    <source>
        <dbReference type="ARBA" id="ARBA00022989"/>
    </source>
</evidence>
<reference evidence="10 11" key="1">
    <citation type="journal article" date="2015" name="BMC Genomics">
        <title>The genome of the truffle-parasite Tolypocladium ophioglossoides and the evolution of antifungal peptaibiotics.</title>
        <authorList>
            <person name="Quandt C.A."/>
            <person name="Bushley K.E."/>
            <person name="Spatafora J.W."/>
        </authorList>
    </citation>
    <scope>NUCLEOTIDE SEQUENCE [LARGE SCALE GENOMIC DNA]</scope>
    <source>
        <strain evidence="10 11">CBS 100239</strain>
    </source>
</reference>
<feature type="transmembrane region" description="Helical" evidence="8">
    <location>
        <begin position="501"/>
        <end position="522"/>
    </location>
</feature>
<dbReference type="InterPro" id="IPR004841">
    <property type="entry name" value="AA-permease/SLC12A_dom"/>
</dbReference>
<keyword evidence="2" id="KW-0813">Transport</keyword>
<feature type="transmembrane region" description="Helical" evidence="8">
    <location>
        <begin position="331"/>
        <end position="349"/>
    </location>
</feature>
<feature type="region of interest" description="Disordered" evidence="7">
    <location>
        <begin position="53"/>
        <end position="72"/>
    </location>
</feature>
<evidence type="ECO:0000313" key="10">
    <source>
        <dbReference type="EMBL" id="KND87474.1"/>
    </source>
</evidence>
<dbReference type="GO" id="GO:0016020">
    <property type="term" value="C:membrane"/>
    <property type="evidence" value="ECO:0007669"/>
    <property type="project" value="UniProtKB-SubCell"/>
</dbReference>
<comment type="caution">
    <text evidence="10">The sequence shown here is derived from an EMBL/GenBank/DDBJ whole genome shotgun (WGS) entry which is preliminary data.</text>
</comment>
<comment type="subcellular location">
    <subcellularLocation>
        <location evidence="1">Membrane</location>
        <topology evidence="1">Multi-pass membrane protein</topology>
    </subcellularLocation>
</comment>
<feature type="transmembrane region" description="Helical" evidence="8">
    <location>
        <begin position="573"/>
        <end position="593"/>
    </location>
</feature>
<keyword evidence="3 8" id="KW-0812">Transmembrane</keyword>
<gene>
    <name evidence="10" type="ORF">TOPH_07915</name>
</gene>
<keyword evidence="6 8" id="KW-0472">Membrane</keyword>
<dbReference type="Proteomes" id="UP000036947">
    <property type="component" value="Unassembled WGS sequence"/>
</dbReference>
<evidence type="ECO:0000256" key="2">
    <source>
        <dbReference type="ARBA" id="ARBA00022448"/>
    </source>
</evidence>
<dbReference type="PANTHER" id="PTHR43341:SF3">
    <property type="entry name" value="AMINO-ACID PERMEASE PB1C11.02-RELATED"/>
    <property type="match status" value="1"/>
</dbReference>
<dbReference type="GO" id="GO:0015171">
    <property type="term" value="F:amino acid transmembrane transporter activity"/>
    <property type="evidence" value="ECO:0007669"/>
    <property type="project" value="TreeGrafter"/>
</dbReference>
<dbReference type="FunFam" id="1.20.1740.10:FF:000001">
    <property type="entry name" value="Amino acid permease"/>
    <property type="match status" value="1"/>
</dbReference>
<evidence type="ECO:0000259" key="9">
    <source>
        <dbReference type="Pfam" id="PF00324"/>
    </source>
</evidence>
<evidence type="ECO:0000313" key="11">
    <source>
        <dbReference type="Proteomes" id="UP000036947"/>
    </source>
</evidence>